<dbReference type="InterPro" id="IPR036236">
    <property type="entry name" value="Znf_C2H2_sf"/>
</dbReference>
<evidence type="ECO:0000313" key="20">
    <source>
        <dbReference type="Proteomes" id="UP000324897"/>
    </source>
</evidence>
<evidence type="ECO:0000256" key="15">
    <source>
        <dbReference type="SAM" id="MobiDB-lite"/>
    </source>
</evidence>
<dbReference type="FunFam" id="2.60.120.650:FF:000023">
    <property type="entry name" value="Probable lysine-specific demethylase ELF6"/>
    <property type="match status" value="1"/>
</dbReference>
<dbReference type="PROSITE" id="PS00028">
    <property type="entry name" value="ZINC_FINGER_C2H2_1"/>
    <property type="match status" value="3"/>
</dbReference>
<feature type="region of interest" description="Disordered" evidence="15">
    <location>
        <begin position="635"/>
        <end position="694"/>
    </location>
</feature>
<dbReference type="GO" id="GO:0008270">
    <property type="term" value="F:zinc ion binding"/>
    <property type="evidence" value="ECO:0007669"/>
    <property type="project" value="UniProtKB-KW"/>
</dbReference>
<feature type="domain" description="JmjN" evidence="17">
    <location>
        <begin position="15"/>
        <end position="56"/>
    </location>
</feature>
<feature type="compositionally biased region" description="Polar residues" evidence="15">
    <location>
        <begin position="726"/>
        <end position="737"/>
    </location>
</feature>
<evidence type="ECO:0000256" key="7">
    <source>
        <dbReference type="ARBA" id="ARBA00022853"/>
    </source>
</evidence>
<keyword evidence="10" id="KW-0408">Iron</keyword>
<keyword evidence="8" id="KW-0223">Dioxygenase</keyword>
<keyword evidence="3" id="KW-0479">Metal-binding</keyword>
<dbReference type="InterPro" id="IPR003349">
    <property type="entry name" value="JmjN"/>
</dbReference>
<feature type="domain" description="C2H2-type" evidence="16">
    <location>
        <begin position="1289"/>
        <end position="1318"/>
    </location>
</feature>
<dbReference type="PANTHER" id="PTHR10694:SF38">
    <property type="entry name" value="LYSINE-SPECIFIC DEMETHYLASE REF6"/>
    <property type="match status" value="1"/>
</dbReference>
<dbReference type="PROSITE" id="PS50157">
    <property type="entry name" value="ZINC_FINGER_C2H2_2"/>
    <property type="match status" value="3"/>
</dbReference>
<evidence type="ECO:0000256" key="3">
    <source>
        <dbReference type="ARBA" id="ARBA00022723"/>
    </source>
</evidence>
<dbReference type="OrthoDB" id="9547406at2759"/>
<dbReference type="GO" id="GO:0005634">
    <property type="term" value="C:nucleus"/>
    <property type="evidence" value="ECO:0007669"/>
    <property type="project" value="UniProtKB-SubCell"/>
</dbReference>
<feature type="compositionally biased region" description="Basic and acidic residues" evidence="15">
    <location>
        <begin position="1209"/>
        <end position="1220"/>
    </location>
</feature>
<dbReference type="GO" id="GO:0034647">
    <property type="term" value="F:histone H3K4me/H3K4me2/H3K4me3 demethylase activity"/>
    <property type="evidence" value="ECO:0007669"/>
    <property type="project" value="TreeGrafter"/>
</dbReference>
<dbReference type="PROSITE" id="PS51183">
    <property type="entry name" value="JMJN"/>
    <property type="match status" value="1"/>
</dbReference>
<keyword evidence="4" id="KW-0677">Repeat</keyword>
<feature type="compositionally biased region" description="Basic and acidic residues" evidence="15">
    <location>
        <begin position="1132"/>
        <end position="1145"/>
    </location>
</feature>
<organism evidence="19 20">
    <name type="scientific">Eragrostis curvula</name>
    <name type="common">weeping love grass</name>
    <dbReference type="NCBI Taxonomy" id="38414"/>
    <lineage>
        <taxon>Eukaryota</taxon>
        <taxon>Viridiplantae</taxon>
        <taxon>Streptophyta</taxon>
        <taxon>Embryophyta</taxon>
        <taxon>Tracheophyta</taxon>
        <taxon>Spermatophyta</taxon>
        <taxon>Magnoliopsida</taxon>
        <taxon>Liliopsida</taxon>
        <taxon>Poales</taxon>
        <taxon>Poaceae</taxon>
        <taxon>PACMAD clade</taxon>
        <taxon>Chloridoideae</taxon>
        <taxon>Eragrostideae</taxon>
        <taxon>Eragrostidinae</taxon>
        <taxon>Eragrostis</taxon>
    </lineage>
</organism>
<evidence type="ECO:0008006" key="21">
    <source>
        <dbReference type="Google" id="ProtNLM"/>
    </source>
</evidence>
<feature type="region of interest" description="Disordered" evidence="15">
    <location>
        <begin position="724"/>
        <end position="774"/>
    </location>
</feature>
<dbReference type="SUPFAM" id="SSF57667">
    <property type="entry name" value="beta-beta-alpha zinc fingers"/>
    <property type="match status" value="2"/>
</dbReference>
<evidence type="ECO:0000256" key="9">
    <source>
        <dbReference type="ARBA" id="ARBA00023002"/>
    </source>
</evidence>
<feature type="domain" description="C2H2-type" evidence="16">
    <location>
        <begin position="1259"/>
        <end position="1288"/>
    </location>
</feature>
<keyword evidence="9" id="KW-0560">Oxidoreductase</keyword>
<evidence type="ECO:0000259" key="18">
    <source>
        <dbReference type="PROSITE" id="PS51184"/>
    </source>
</evidence>
<feature type="compositionally biased region" description="Polar residues" evidence="15">
    <location>
        <begin position="645"/>
        <end position="679"/>
    </location>
</feature>
<evidence type="ECO:0000259" key="17">
    <source>
        <dbReference type="PROSITE" id="PS51183"/>
    </source>
</evidence>
<feature type="region of interest" description="Disordered" evidence="15">
    <location>
        <begin position="964"/>
        <end position="1233"/>
    </location>
</feature>
<evidence type="ECO:0000256" key="8">
    <source>
        <dbReference type="ARBA" id="ARBA00022964"/>
    </source>
</evidence>
<feature type="compositionally biased region" description="Polar residues" evidence="15">
    <location>
        <begin position="1026"/>
        <end position="1035"/>
    </location>
</feature>
<dbReference type="GO" id="GO:0045815">
    <property type="term" value="P:transcription initiation-coupled chromatin remodeling"/>
    <property type="evidence" value="ECO:0007669"/>
    <property type="project" value="EnsemblPlants"/>
</dbReference>
<feature type="non-terminal residue" evidence="19">
    <location>
        <position position="1"/>
    </location>
</feature>
<keyword evidence="6" id="KW-0862">Zinc</keyword>
<evidence type="ECO:0000256" key="13">
    <source>
        <dbReference type="ARBA" id="ARBA00023242"/>
    </source>
</evidence>
<dbReference type="Proteomes" id="UP000324897">
    <property type="component" value="Unassembled WGS sequence"/>
</dbReference>
<evidence type="ECO:0000256" key="2">
    <source>
        <dbReference type="ARBA" id="ARBA00004123"/>
    </source>
</evidence>
<evidence type="ECO:0000256" key="14">
    <source>
        <dbReference type="PROSITE-ProRule" id="PRU00042"/>
    </source>
</evidence>
<keyword evidence="13" id="KW-0539">Nucleus</keyword>
<dbReference type="InterPro" id="IPR013087">
    <property type="entry name" value="Znf_C2H2_type"/>
</dbReference>
<dbReference type="Pfam" id="PF02373">
    <property type="entry name" value="JmjC"/>
    <property type="match status" value="1"/>
</dbReference>
<feature type="compositionally biased region" description="Polar residues" evidence="15">
    <location>
        <begin position="970"/>
        <end position="981"/>
    </location>
</feature>
<comment type="subcellular location">
    <subcellularLocation>
        <location evidence="2">Nucleus</location>
    </subcellularLocation>
</comment>
<keyword evidence="7" id="KW-0156">Chromatin regulator</keyword>
<name>A0A5J9VKJ3_9POAL</name>
<dbReference type="PANTHER" id="PTHR10694">
    <property type="entry name" value="LYSINE-SPECIFIC DEMETHYLASE"/>
    <property type="match status" value="1"/>
</dbReference>
<accession>A0A5J9VKJ3</accession>
<dbReference type="SMART" id="SM00545">
    <property type="entry name" value="JmjN"/>
    <property type="match status" value="1"/>
</dbReference>
<dbReference type="InterPro" id="IPR003347">
    <property type="entry name" value="JmjC_dom"/>
</dbReference>
<evidence type="ECO:0000256" key="10">
    <source>
        <dbReference type="ARBA" id="ARBA00023004"/>
    </source>
</evidence>
<feature type="compositionally biased region" description="Basic and acidic residues" evidence="15">
    <location>
        <begin position="1163"/>
        <end position="1173"/>
    </location>
</feature>
<dbReference type="GO" id="GO:0071558">
    <property type="term" value="F:histone H3K27me2/H3K27me3 demethylase activity"/>
    <property type="evidence" value="ECO:0007669"/>
    <property type="project" value="EnsemblPlants"/>
</dbReference>
<keyword evidence="20" id="KW-1185">Reference proteome</keyword>
<dbReference type="SUPFAM" id="SSF51197">
    <property type="entry name" value="Clavaminate synthase-like"/>
    <property type="match status" value="1"/>
</dbReference>
<gene>
    <name evidence="19" type="ORF">EJB05_18037</name>
</gene>
<feature type="domain" description="C2H2-type" evidence="16">
    <location>
        <begin position="1319"/>
        <end position="1350"/>
    </location>
</feature>
<dbReference type="FunFam" id="3.30.160.60:FF:000747">
    <property type="entry name" value="Probable lysine-specific demethylase ELF6"/>
    <property type="match status" value="1"/>
</dbReference>
<evidence type="ECO:0000256" key="4">
    <source>
        <dbReference type="ARBA" id="ARBA00022737"/>
    </source>
</evidence>
<keyword evidence="5 14" id="KW-0863">Zinc-finger</keyword>
<keyword evidence="12" id="KW-0804">Transcription</keyword>
<evidence type="ECO:0000256" key="6">
    <source>
        <dbReference type="ARBA" id="ARBA00022833"/>
    </source>
</evidence>
<evidence type="ECO:0000256" key="11">
    <source>
        <dbReference type="ARBA" id="ARBA00023015"/>
    </source>
</evidence>
<evidence type="ECO:0000256" key="12">
    <source>
        <dbReference type="ARBA" id="ARBA00023163"/>
    </source>
</evidence>
<protein>
    <recommendedName>
        <fullName evidence="21">Lysine-specific demethylase REF6</fullName>
    </recommendedName>
</protein>
<evidence type="ECO:0000313" key="19">
    <source>
        <dbReference type="EMBL" id="TVU36121.1"/>
    </source>
</evidence>
<dbReference type="Pfam" id="PF02375">
    <property type="entry name" value="JmjN"/>
    <property type="match status" value="1"/>
</dbReference>
<evidence type="ECO:0000256" key="5">
    <source>
        <dbReference type="ARBA" id="ARBA00022771"/>
    </source>
</evidence>
<dbReference type="SMART" id="SM00558">
    <property type="entry name" value="JmjC"/>
    <property type="match status" value="1"/>
</dbReference>
<keyword evidence="11" id="KW-0805">Transcription regulation</keyword>
<dbReference type="Gene3D" id="2.60.120.650">
    <property type="entry name" value="Cupin"/>
    <property type="match status" value="1"/>
</dbReference>
<comment type="caution">
    <text evidence="19">The sequence shown here is derived from an EMBL/GenBank/DDBJ whole genome shotgun (WGS) entry which is preliminary data.</text>
</comment>
<comment type="cofactor">
    <cofactor evidence="1">
        <name>Fe(2+)</name>
        <dbReference type="ChEBI" id="CHEBI:29033"/>
    </cofactor>
</comment>
<dbReference type="Gene3D" id="3.30.160.60">
    <property type="entry name" value="Classic Zinc Finger"/>
    <property type="match status" value="2"/>
</dbReference>
<dbReference type="SMART" id="SM00355">
    <property type="entry name" value="ZnF_C2H2"/>
    <property type="match status" value="4"/>
</dbReference>
<feature type="compositionally biased region" description="Basic and acidic residues" evidence="15">
    <location>
        <begin position="982"/>
        <end position="1019"/>
    </location>
</feature>
<sequence length="1353" mass="149905">MGDLVPPWLKSLPVAPEFRPTAAEFADPVAYILKIEPIAAPFGICKVVPPHPPPPKRTTLANLTRSFAAAHPDDPSPTFPTRHQQVGLCPRRPRPAIKPVWLSSHRYTLPQFEAKAGATRKSLLSHLNAPASRQLSPLDIEALFWSAMADRPVAVEYASDMTGSGFVPCAARPKQQHSAAAAQVNNVGDTEWNMRSVARSPGSLLRFLREEVPGVTTPMLYVAMMFSWFAWHVEDHDLHSVNYMHSGAPKTWYGVPRDAALPFEEVVRVHGYGGEVNSLETFAMLGNKTTVMSPEVLVESGIPCCRLVQNAGEFVVTFPGAYHSGFSHGFNCGEASNIATPEWLRVAKEAAVRRASINRPPMLSHYQLLYELAMSMCLRDISSGVMEPRSSRLKEKKKCDGEQLVKRIFVRNVIEDNKLLSHFMNDGSSCVILPTSGHDGPVQTNLISKSQSKAELRVLDGMCTNEEDSGSLPLNEELGKNGEFGNSGALSSSKGNLASACPGKKYPPTTCMHDCVNMSSSSEAHNAESDTGDVINAAGLLDQGLLSCVTCGILSFSCVAVIKPREPAAKFLMSADYNLIGDRLVGSGGSNLAGTNGGISPPLNRNSALDLLASAYGAHSDSDEDAPKKVIRASDDSNKLLSPVAESQPNSSSNGDFDGTRVSSSSKECQQGSVSQSLQCIGRPNIPNGRKGVRTRNKYQLKLMLSEGFRPKDIYSVTEKKVQWEPPSSNNTSTEQIRGTDYGASRNSAAFSMDGNRSSTTTMNVTPNVKPDKDSSRMHVFCLEHAAEVEKQLQTIGGSHIVLLCRPEYPKIEAEARLLAKEMEAEYDWKDIHFREASMEDREQIQEVVRDEETIPTSSDWAVKLGINLYYSANLAKSPLYNKQLPYNRVIYKAFGCNSPNNSPVKLKTYARRQGRQKRVVLAGRWCGKVWMSNQVHPYLADRAENQEPEETYEICSSHLDQKTKGELVENSSREAASTEKSNNRAVEEKTSNMEQEPVEKPNTKKPKRTEEHNSKVSESDIVYTRKSSSRTVVEQASDMDKEPVEEANTEKPKYTEEDNSRGLKGAAEASCLSPTGVVLRSSTRIANRKNKLKSKMEEEDNDPASHLKSVVKEGNDGPASNLRARSPSQKAEVDTKKQLKETRGQKRKTPRATDEEEPPSDATKKQLKETRGQKRKTPSATDEEEPPSDAKGCSANSDRKQQLSVLKQTDKVEAKQETKKGKRRAPSAPEKEEEYKCSIDGCSMSFDTKQELSLHKRDICPVKGCQKKFFSHKYLLQHRKVHADDRPLKCSWKGCNMAFKWQWARTEHMRVHTGDRPYVCHEPGCQQTFRFVSDFSRHKRRTGHLDKLKTKS</sequence>
<feature type="compositionally biased region" description="Basic and acidic residues" evidence="15">
    <location>
        <begin position="1039"/>
        <end position="1062"/>
    </location>
</feature>
<dbReference type="GO" id="GO:0040010">
    <property type="term" value="P:positive regulation of growth rate"/>
    <property type="evidence" value="ECO:0007669"/>
    <property type="project" value="EnsemblPlants"/>
</dbReference>
<feature type="domain" description="JmjC" evidence="18">
    <location>
        <begin position="189"/>
        <end position="355"/>
    </location>
</feature>
<dbReference type="GO" id="GO:0000785">
    <property type="term" value="C:chromatin"/>
    <property type="evidence" value="ECO:0007669"/>
    <property type="project" value="TreeGrafter"/>
</dbReference>
<proteinExistence type="predicted"/>
<evidence type="ECO:0000256" key="1">
    <source>
        <dbReference type="ARBA" id="ARBA00001954"/>
    </source>
</evidence>
<dbReference type="Gramene" id="TVU36121">
    <property type="protein sequence ID" value="TVU36121"/>
    <property type="gene ID" value="EJB05_18037"/>
</dbReference>
<feature type="compositionally biased region" description="Polar residues" evidence="15">
    <location>
        <begin position="745"/>
        <end position="767"/>
    </location>
</feature>
<dbReference type="EMBL" id="RWGY01000009">
    <property type="protein sequence ID" value="TVU36121.1"/>
    <property type="molecule type" value="Genomic_DNA"/>
</dbReference>
<evidence type="ECO:0000259" key="16">
    <source>
        <dbReference type="PROSITE" id="PS50157"/>
    </source>
</evidence>
<reference evidence="19 20" key="1">
    <citation type="journal article" date="2019" name="Sci. Rep.">
        <title>A high-quality genome of Eragrostis curvula grass provides insights into Poaceae evolution and supports new strategies to enhance forage quality.</title>
        <authorList>
            <person name="Carballo J."/>
            <person name="Santos B.A.C.M."/>
            <person name="Zappacosta D."/>
            <person name="Garbus I."/>
            <person name="Selva J.P."/>
            <person name="Gallo C.A."/>
            <person name="Diaz A."/>
            <person name="Albertini E."/>
            <person name="Caccamo M."/>
            <person name="Echenique V."/>
        </authorList>
    </citation>
    <scope>NUCLEOTIDE SEQUENCE [LARGE SCALE GENOMIC DNA]</scope>
    <source>
        <strain evidence="20">cv. Victoria</strain>
        <tissue evidence="19">Leaf</tissue>
    </source>
</reference>
<dbReference type="PROSITE" id="PS51184">
    <property type="entry name" value="JMJC"/>
    <property type="match status" value="1"/>
</dbReference>